<gene>
    <name evidence="1" type="ORF">S7S_06195</name>
</gene>
<keyword evidence="2" id="KW-1185">Reference proteome</keyword>
<evidence type="ECO:0000313" key="2">
    <source>
        <dbReference type="Proteomes" id="UP000006764"/>
    </source>
</evidence>
<dbReference type="KEGG" id="apac:S7S_06195"/>
<sequence length="173" mass="19795">MFLDAMPEGFRYPSPEDDGDTRILAHINRKGWHNLAVPPAQGEPGFSFSLGHFLNHDHAEIIVLGLKAELASRLLDAAAVRIRDMHEQLLSHREYPDFLPGLNVVFLPVAFPHYRHYLGFANWFYESLPMPYPTLQLVWPDGRGVFPWQPGYDRRFQRLQPLLGAAPAAIRLQ</sequence>
<accession>A0A0B4XLT9</accession>
<dbReference type="HOGENOM" id="CLU_094847_2_0_6"/>
<dbReference type="EMBL" id="CP004387">
    <property type="protein sequence ID" value="AJD47655.1"/>
    <property type="molecule type" value="Genomic_DNA"/>
</dbReference>
<proteinExistence type="predicted"/>
<name>A0A0B4XLT9_9GAMM</name>
<protein>
    <recommendedName>
        <fullName evidence="3">DUF4262 domain-containing protein</fullName>
    </recommendedName>
</protein>
<reference evidence="1 2" key="1">
    <citation type="journal article" date="2012" name="J. Bacteriol.">
        <title>Genome sequence of an alkane-degrading bacterium, Alcanivorax pacificus type strain W11-5, isolated from deep sea sediment.</title>
        <authorList>
            <person name="Lai Q."/>
            <person name="Shao Z."/>
        </authorList>
    </citation>
    <scope>NUCLEOTIDE SEQUENCE [LARGE SCALE GENOMIC DNA]</scope>
    <source>
        <strain evidence="1 2">W11-5</strain>
    </source>
</reference>
<dbReference type="AlphaFoldDB" id="A0A0B4XLT9"/>
<dbReference type="STRING" id="391936.S7S_06195"/>
<dbReference type="InterPro" id="IPR025358">
    <property type="entry name" value="DUF4262"/>
</dbReference>
<dbReference type="RefSeq" id="WP_008739738.1">
    <property type="nucleotide sequence ID" value="NZ_CP004387.1"/>
</dbReference>
<evidence type="ECO:0000313" key="1">
    <source>
        <dbReference type="EMBL" id="AJD47655.1"/>
    </source>
</evidence>
<dbReference type="Pfam" id="PF14081">
    <property type="entry name" value="DUF4262"/>
    <property type="match status" value="1"/>
</dbReference>
<evidence type="ECO:0008006" key="3">
    <source>
        <dbReference type="Google" id="ProtNLM"/>
    </source>
</evidence>
<dbReference type="OrthoDB" id="9793188at2"/>
<organism evidence="1 2">
    <name type="scientific">Isoalcanivorax pacificus W11-5</name>
    <dbReference type="NCBI Taxonomy" id="391936"/>
    <lineage>
        <taxon>Bacteria</taxon>
        <taxon>Pseudomonadati</taxon>
        <taxon>Pseudomonadota</taxon>
        <taxon>Gammaproteobacteria</taxon>
        <taxon>Oceanospirillales</taxon>
        <taxon>Alcanivoracaceae</taxon>
        <taxon>Isoalcanivorax</taxon>
    </lineage>
</organism>
<dbReference type="Proteomes" id="UP000006764">
    <property type="component" value="Chromosome"/>
</dbReference>